<keyword evidence="3" id="KW-0804">Transcription</keyword>
<dbReference type="SUPFAM" id="SSF64288">
    <property type="entry name" value="Chorismate lyase-like"/>
    <property type="match status" value="1"/>
</dbReference>
<dbReference type="InterPro" id="IPR011663">
    <property type="entry name" value="UTRA"/>
</dbReference>
<protein>
    <submittedName>
        <fullName evidence="5">GntR family transcriptional regulator</fullName>
    </submittedName>
</protein>
<dbReference type="InterPro" id="IPR050679">
    <property type="entry name" value="Bact_HTH_transcr_reg"/>
</dbReference>
<proteinExistence type="predicted"/>
<dbReference type="SUPFAM" id="SSF46785">
    <property type="entry name" value="Winged helix' DNA-binding domain"/>
    <property type="match status" value="1"/>
</dbReference>
<dbReference type="InterPro" id="IPR036390">
    <property type="entry name" value="WH_DNA-bd_sf"/>
</dbReference>
<feature type="domain" description="HTH gntR-type" evidence="4">
    <location>
        <begin position="15"/>
        <end position="84"/>
    </location>
</feature>
<gene>
    <name evidence="5" type="ORF">SAMN05660874_04469</name>
</gene>
<dbReference type="Gene3D" id="3.40.1410.10">
    <property type="entry name" value="Chorismate lyase-like"/>
    <property type="match status" value="1"/>
</dbReference>
<dbReference type="PANTHER" id="PTHR44846:SF17">
    <property type="entry name" value="GNTR-FAMILY TRANSCRIPTIONAL REGULATOR"/>
    <property type="match status" value="1"/>
</dbReference>
<dbReference type="PROSITE" id="PS50949">
    <property type="entry name" value="HTH_GNTR"/>
    <property type="match status" value="1"/>
</dbReference>
<keyword evidence="1" id="KW-0805">Transcription regulation</keyword>
<dbReference type="Pfam" id="PF07702">
    <property type="entry name" value="UTRA"/>
    <property type="match status" value="1"/>
</dbReference>
<dbReference type="Gene3D" id="1.10.10.10">
    <property type="entry name" value="Winged helix-like DNA-binding domain superfamily/Winged helix DNA-binding domain"/>
    <property type="match status" value="1"/>
</dbReference>
<dbReference type="EMBL" id="FOZX01000008">
    <property type="protein sequence ID" value="SFS94598.1"/>
    <property type="molecule type" value="Genomic_DNA"/>
</dbReference>
<evidence type="ECO:0000259" key="4">
    <source>
        <dbReference type="PROSITE" id="PS50949"/>
    </source>
</evidence>
<evidence type="ECO:0000256" key="3">
    <source>
        <dbReference type="ARBA" id="ARBA00023163"/>
    </source>
</evidence>
<evidence type="ECO:0000313" key="5">
    <source>
        <dbReference type="EMBL" id="SFS94598.1"/>
    </source>
</evidence>
<evidence type="ECO:0000256" key="2">
    <source>
        <dbReference type="ARBA" id="ARBA00023125"/>
    </source>
</evidence>
<dbReference type="Proteomes" id="UP000198852">
    <property type="component" value="Unassembled WGS sequence"/>
</dbReference>
<dbReference type="InterPro" id="IPR036388">
    <property type="entry name" value="WH-like_DNA-bd_sf"/>
</dbReference>
<dbReference type="CDD" id="cd07377">
    <property type="entry name" value="WHTH_GntR"/>
    <property type="match status" value="1"/>
</dbReference>
<keyword evidence="6" id="KW-1185">Reference proteome</keyword>
<organism evidence="5 6">
    <name type="scientific">Saccharopolyspora flava</name>
    <dbReference type="NCBI Taxonomy" id="95161"/>
    <lineage>
        <taxon>Bacteria</taxon>
        <taxon>Bacillati</taxon>
        <taxon>Actinomycetota</taxon>
        <taxon>Actinomycetes</taxon>
        <taxon>Pseudonocardiales</taxon>
        <taxon>Pseudonocardiaceae</taxon>
        <taxon>Saccharopolyspora</taxon>
    </lineage>
</organism>
<sequence length="289" mass="31551">MWSNGRMTPETSGFVPVRDRIANHLREAIASGELKPGDALPSLSVISAEWEVAKATAEGALALLRDEGLVVPGGRGKPATVQAPKKRHNIYLSDGWTQQQKDLVLRPEAERRETGAIELTAGISIDDTDSSSIYTETSADAEQAQILGVEPGTPLVQRVYEMVHKSTGLRCSWSVSYIPRALIEGNPALLDQNNEPWPGGHQHQLYTVGIELARFTRTVFSAQPTPSERAAWGMNPGTPMLHVLSRSIDTQDRVVEYSEARYPADTTEITVTEELRPWTSEQLNAAGGA</sequence>
<dbReference type="PANTHER" id="PTHR44846">
    <property type="entry name" value="MANNOSYL-D-GLYCERATE TRANSPORT/METABOLISM SYSTEM REPRESSOR MNGR-RELATED"/>
    <property type="match status" value="1"/>
</dbReference>
<dbReference type="InterPro" id="IPR028978">
    <property type="entry name" value="Chorismate_lyase_/UTRA_dom_sf"/>
</dbReference>
<dbReference type="STRING" id="95161.SAMN05660874_04469"/>
<keyword evidence="2" id="KW-0238">DNA-binding</keyword>
<evidence type="ECO:0000313" key="6">
    <source>
        <dbReference type="Proteomes" id="UP000198852"/>
    </source>
</evidence>
<dbReference type="SMART" id="SM00866">
    <property type="entry name" value="UTRA"/>
    <property type="match status" value="1"/>
</dbReference>
<dbReference type="AlphaFoldDB" id="A0A1I6TZS4"/>
<dbReference type="Pfam" id="PF00392">
    <property type="entry name" value="GntR"/>
    <property type="match status" value="1"/>
</dbReference>
<evidence type="ECO:0000256" key="1">
    <source>
        <dbReference type="ARBA" id="ARBA00023015"/>
    </source>
</evidence>
<reference evidence="6" key="1">
    <citation type="submission" date="2016-10" db="EMBL/GenBank/DDBJ databases">
        <authorList>
            <person name="Varghese N."/>
            <person name="Submissions S."/>
        </authorList>
    </citation>
    <scope>NUCLEOTIDE SEQUENCE [LARGE SCALE GENOMIC DNA]</scope>
    <source>
        <strain evidence="6">DSM 44771</strain>
    </source>
</reference>
<dbReference type="GO" id="GO:0003677">
    <property type="term" value="F:DNA binding"/>
    <property type="evidence" value="ECO:0007669"/>
    <property type="project" value="UniProtKB-KW"/>
</dbReference>
<name>A0A1I6TZS4_9PSEU</name>
<accession>A0A1I6TZS4</accession>
<dbReference type="GO" id="GO:0045892">
    <property type="term" value="P:negative regulation of DNA-templated transcription"/>
    <property type="evidence" value="ECO:0007669"/>
    <property type="project" value="TreeGrafter"/>
</dbReference>
<dbReference type="SMART" id="SM00345">
    <property type="entry name" value="HTH_GNTR"/>
    <property type="match status" value="1"/>
</dbReference>
<dbReference type="InterPro" id="IPR000524">
    <property type="entry name" value="Tscrpt_reg_HTH_GntR"/>
</dbReference>
<dbReference type="GO" id="GO:0003700">
    <property type="term" value="F:DNA-binding transcription factor activity"/>
    <property type="evidence" value="ECO:0007669"/>
    <property type="project" value="InterPro"/>
</dbReference>